<accession>W7XCQ6</accession>
<protein>
    <submittedName>
        <fullName evidence="1">Uncharacterized protein</fullName>
    </submittedName>
</protein>
<keyword evidence="2" id="KW-1185">Reference proteome</keyword>
<dbReference type="AlphaFoldDB" id="W7XCQ6"/>
<sequence length="106" mass="12972">MVIIAYFHNFYQVHHIILSQKLNRRLNNFFQRFNQKNNFILSTQIHFLQYSKKEIIQIKTKKNSTKILIDLEQKNKSKQEKLNIYSQLSCRKQIQKIKIVYLEFPI</sequence>
<organism evidence="1 2">
    <name type="scientific">Tetrahymena thermophila (strain SB210)</name>
    <dbReference type="NCBI Taxonomy" id="312017"/>
    <lineage>
        <taxon>Eukaryota</taxon>
        <taxon>Sar</taxon>
        <taxon>Alveolata</taxon>
        <taxon>Ciliophora</taxon>
        <taxon>Intramacronucleata</taxon>
        <taxon>Oligohymenophorea</taxon>
        <taxon>Hymenostomatida</taxon>
        <taxon>Tetrahymenina</taxon>
        <taxon>Tetrahymenidae</taxon>
        <taxon>Tetrahymena</taxon>
    </lineage>
</organism>
<reference evidence="2" key="1">
    <citation type="journal article" date="2006" name="PLoS Biol.">
        <title>Macronuclear genome sequence of the ciliate Tetrahymena thermophila, a model eukaryote.</title>
        <authorList>
            <person name="Eisen J.A."/>
            <person name="Coyne R.S."/>
            <person name="Wu M."/>
            <person name="Wu D."/>
            <person name="Thiagarajan M."/>
            <person name="Wortman J.R."/>
            <person name="Badger J.H."/>
            <person name="Ren Q."/>
            <person name="Amedeo P."/>
            <person name="Jones K.M."/>
            <person name="Tallon L.J."/>
            <person name="Delcher A.L."/>
            <person name="Salzberg S.L."/>
            <person name="Silva J.C."/>
            <person name="Haas B.J."/>
            <person name="Majoros W.H."/>
            <person name="Farzad M."/>
            <person name="Carlton J.M."/>
            <person name="Smith R.K. Jr."/>
            <person name="Garg J."/>
            <person name="Pearlman R.E."/>
            <person name="Karrer K.M."/>
            <person name="Sun L."/>
            <person name="Manning G."/>
            <person name="Elde N.C."/>
            <person name="Turkewitz A.P."/>
            <person name="Asai D.J."/>
            <person name="Wilkes D.E."/>
            <person name="Wang Y."/>
            <person name="Cai H."/>
            <person name="Collins K."/>
            <person name="Stewart B.A."/>
            <person name="Lee S.R."/>
            <person name="Wilamowska K."/>
            <person name="Weinberg Z."/>
            <person name="Ruzzo W.L."/>
            <person name="Wloga D."/>
            <person name="Gaertig J."/>
            <person name="Frankel J."/>
            <person name="Tsao C.-C."/>
            <person name="Gorovsky M.A."/>
            <person name="Keeling P.J."/>
            <person name="Waller R.F."/>
            <person name="Patron N.J."/>
            <person name="Cherry J.M."/>
            <person name="Stover N.A."/>
            <person name="Krieger C.J."/>
            <person name="del Toro C."/>
            <person name="Ryder H.F."/>
            <person name="Williamson S.C."/>
            <person name="Barbeau R.A."/>
            <person name="Hamilton E.P."/>
            <person name="Orias E."/>
        </authorList>
    </citation>
    <scope>NUCLEOTIDE SEQUENCE [LARGE SCALE GENOMIC DNA]</scope>
    <source>
        <strain evidence="2">SB210</strain>
    </source>
</reference>
<dbReference type="EMBL" id="GG662699">
    <property type="protein sequence ID" value="EWS74318.1"/>
    <property type="molecule type" value="Genomic_DNA"/>
</dbReference>
<gene>
    <name evidence="1" type="ORF">TTHERM_000128778</name>
</gene>
<name>W7XCQ6_TETTS</name>
<dbReference type="GeneID" id="24437410"/>
<evidence type="ECO:0000313" key="2">
    <source>
        <dbReference type="Proteomes" id="UP000009168"/>
    </source>
</evidence>
<dbReference type="KEGG" id="tet:TTHERM_000128778"/>
<evidence type="ECO:0000313" key="1">
    <source>
        <dbReference type="EMBL" id="EWS74318.1"/>
    </source>
</evidence>
<dbReference type="Proteomes" id="UP000009168">
    <property type="component" value="Unassembled WGS sequence"/>
</dbReference>
<proteinExistence type="predicted"/>
<dbReference type="RefSeq" id="XP_012653139.1">
    <property type="nucleotide sequence ID" value="XM_012797685.1"/>
</dbReference>
<dbReference type="InParanoid" id="W7XCQ6"/>